<dbReference type="Gene3D" id="3.40.50.150">
    <property type="entry name" value="Vaccinia Virus protein VP39"/>
    <property type="match status" value="1"/>
</dbReference>
<keyword evidence="2" id="KW-0808">Transferase</keyword>
<dbReference type="GO" id="GO:0010420">
    <property type="term" value="F:polyprenyldihydroxybenzoate methyltransferase activity"/>
    <property type="evidence" value="ECO:0007669"/>
    <property type="project" value="TreeGrafter"/>
</dbReference>
<reference evidence="2 3" key="1">
    <citation type="submission" date="2020-08" db="EMBL/GenBank/DDBJ databases">
        <title>Genome sequence of Acidovorax monticola KACC 19171T.</title>
        <authorList>
            <person name="Hyun D.-W."/>
            <person name="Bae J.-W."/>
        </authorList>
    </citation>
    <scope>NUCLEOTIDE SEQUENCE [LARGE SCALE GENOMIC DNA]</scope>
    <source>
        <strain evidence="2 3">KACC 19171</strain>
    </source>
</reference>
<dbReference type="Proteomes" id="UP000516057">
    <property type="component" value="Chromosome"/>
</dbReference>
<dbReference type="EMBL" id="CP060790">
    <property type="protein sequence ID" value="QNP59013.1"/>
    <property type="molecule type" value="Genomic_DNA"/>
</dbReference>
<dbReference type="RefSeq" id="WP_187735998.1">
    <property type="nucleotide sequence ID" value="NZ_CP060790.1"/>
</dbReference>
<keyword evidence="3" id="KW-1185">Reference proteome</keyword>
<dbReference type="InterPro" id="IPR013216">
    <property type="entry name" value="Methyltransf_11"/>
</dbReference>
<dbReference type="InterPro" id="IPR029063">
    <property type="entry name" value="SAM-dependent_MTases_sf"/>
</dbReference>
<dbReference type="PANTHER" id="PTHR43464">
    <property type="entry name" value="METHYLTRANSFERASE"/>
    <property type="match status" value="1"/>
</dbReference>
<dbReference type="PANTHER" id="PTHR43464:SF23">
    <property type="entry name" value="JUVENILE HORMONE ACID O-METHYLTRANSFERASE"/>
    <property type="match status" value="1"/>
</dbReference>
<dbReference type="Pfam" id="PF08241">
    <property type="entry name" value="Methyltransf_11"/>
    <property type="match status" value="1"/>
</dbReference>
<name>A0A7H0HEP7_9BURK</name>
<evidence type="ECO:0000313" key="3">
    <source>
        <dbReference type="Proteomes" id="UP000516057"/>
    </source>
</evidence>
<dbReference type="SUPFAM" id="SSF53335">
    <property type="entry name" value="S-adenosyl-L-methionine-dependent methyltransferases"/>
    <property type="match status" value="1"/>
</dbReference>
<evidence type="ECO:0000259" key="1">
    <source>
        <dbReference type="Pfam" id="PF08241"/>
    </source>
</evidence>
<dbReference type="GO" id="GO:0032259">
    <property type="term" value="P:methylation"/>
    <property type="evidence" value="ECO:0007669"/>
    <property type="project" value="UniProtKB-KW"/>
</dbReference>
<proteinExistence type="predicted"/>
<dbReference type="CDD" id="cd02440">
    <property type="entry name" value="AdoMet_MTases"/>
    <property type="match status" value="1"/>
</dbReference>
<protein>
    <submittedName>
        <fullName evidence="2">Class I SAM-dependent methyltransferase</fullName>
    </submittedName>
</protein>
<accession>A0A7H0HEP7</accession>
<feature type="domain" description="Methyltransferase type 11" evidence="1">
    <location>
        <begin position="52"/>
        <end position="144"/>
    </location>
</feature>
<keyword evidence="2" id="KW-0489">Methyltransferase</keyword>
<organism evidence="2 3">
    <name type="scientific">Paenacidovorax monticola</name>
    <dbReference type="NCBI Taxonomy" id="1926868"/>
    <lineage>
        <taxon>Bacteria</taxon>
        <taxon>Pseudomonadati</taxon>
        <taxon>Pseudomonadota</taxon>
        <taxon>Betaproteobacteria</taxon>
        <taxon>Burkholderiales</taxon>
        <taxon>Comamonadaceae</taxon>
        <taxon>Paenacidovorax</taxon>
    </lineage>
</organism>
<sequence length="224" mass="25617">MSRPEFDQYAADYDRILKEAMPSGLGESDYFAEYKVKLLARLLEGAEPRRVLDFGCGAGRSLPYLLQFFSKAECWGFDVSAESLKFAAQAAPRARLSCDWGMVAQQQFDVIFAANVFHHIEPAERVGALERCRRILAPDGKLFLFEHNPFNPLTRWVFERCPFDADAEMFSLERAREMSRQAGFLQEAHGYTLFFPKPLAWLRGLEPLLTRVPLGAQYYVQMAN</sequence>
<dbReference type="AlphaFoldDB" id="A0A7H0HEP7"/>
<evidence type="ECO:0000313" key="2">
    <source>
        <dbReference type="EMBL" id="QNP59013.1"/>
    </source>
</evidence>
<dbReference type="KEGG" id="amon:H9L24_19345"/>
<gene>
    <name evidence="2" type="ORF">H9L24_19345</name>
</gene>